<evidence type="ECO:0000313" key="4">
    <source>
        <dbReference type="EMBL" id="KMZ64445.1"/>
    </source>
</evidence>
<evidence type="ECO:0000259" key="3">
    <source>
        <dbReference type="SMART" id="SM01093"/>
    </source>
</evidence>
<evidence type="ECO:0000313" key="5">
    <source>
        <dbReference type="Proteomes" id="UP000036987"/>
    </source>
</evidence>
<dbReference type="EMBL" id="LFYR01001151">
    <property type="protein sequence ID" value="KMZ64445.1"/>
    <property type="molecule type" value="Genomic_DNA"/>
</dbReference>
<feature type="region of interest" description="Disordered" evidence="2">
    <location>
        <begin position="109"/>
        <end position="130"/>
    </location>
</feature>
<dbReference type="PANTHER" id="PTHR33921:SF15">
    <property type="entry name" value="CALVIN CYCLE PROTEIN CP12-2, CHLOROPLASTIC"/>
    <property type="match status" value="1"/>
</dbReference>
<feature type="disulfide bond" evidence="1">
    <location>
        <begin position="85"/>
        <end position="94"/>
    </location>
</feature>
<name>A0A0K9P8E0_ZOSMR</name>
<accession>A0A0K9P8E0</accession>
<feature type="disulfide bond" evidence="1">
    <location>
        <begin position="130"/>
        <end position="139"/>
    </location>
</feature>
<keyword evidence="5" id="KW-1185">Reference proteome</keyword>
<protein>
    <submittedName>
        <fullName evidence="4">Calvin cycle protein CP12-2, chloroplastic</fullName>
    </submittedName>
</protein>
<evidence type="ECO:0000256" key="2">
    <source>
        <dbReference type="SAM" id="MobiDB-lite"/>
    </source>
</evidence>
<dbReference type="SMART" id="SM01093">
    <property type="entry name" value="CP12"/>
    <property type="match status" value="1"/>
</dbReference>
<dbReference type="InterPro" id="IPR039314">
    <property type="entry name" value="CP12-like"/>
</dbReference>
<reference evidence="5" key="1">
    <citation type="journal article" date="2016" name="Nature">
        <title>The genome of the seagrass Zostera marina reveals angiosperm adaptation to the sea.</title>
        <authorList>
            <person name="Olsen J.L."/>
            <person name="Rouze P."/>
            <person name="Verhelst B."/>
            <person name="Lin Y.-C."/>
            <person name="Bayer T."/>
            <person name="Collen J."/>
            <person name="Dattolo E."/>
            <person name="De Paoli E."/>
            <person name="Dittami S."/>
            <person name="Maumus F."/>
            <person name="Michel G."/>
            <person name="Kersting A."/>
            <person name="Lauritano C."/>
            <person name="Lohaus R."/>
            <person name="Toepel M."/>
            <person name="Tonon T."/>
            <person name="Vanneste K."/>
            <person name="Amirebrahimi M."/>
            <person name="Brakel J."/>
            <person name="Bostroem C."/>
            <person name="Chovatia M."/>
            <person name="Grimwood J."/>
            <person name="Jenkins J.W."/>
            <person name="Jueterbock A."/>
            <person name="Mraz A."/>
            <person name="Stam W.T."/>
            <person name="Tice H."/>
            <person name="Bornberg-Bauer E."/>
            <person name="Green P.J."/>
            <person name="Pearson G.A."/>
            <person name="Procaccini G."/>
            <person name="Duarte C.M."/>
            <person name="Schmutz J."/>
            <person name="Reusch T.B.H."/>
            <person name="Van de Peer Y."/>
        </authorList>
    </citation>
    <scope>NUCLEOTIDE SEQUENCE [LARGE SCALE GENOMIC DNA]</scope>
    <source>
        <strain evidence="5">cv. Finnish</strain>
    </source>
</reference>
<proteinExistence type="predicted"/>
<dbReference type="AlphaFoldDB" id="A0A0K9P8E0"/>
<comment type="caution">
    <text evidence="4">The sequence shown here is derived from an EMBL/GenBank/DDBJ whole genome shotgun (WGS) entry which is preliminary data.</text>
</comment>
<dbReference type="GO" id="GO:0080153">
    <property type="term" value="P:negative regulation of reductive pentose-phosphate cycle"/>
    <property type="evidence" value="ECO:0000318"/>
    <property type="project" value="GO_Central"/>
</dbReference>
<feature type="region of interest" description="Disordered" evidence="2">
    <location>
        <begin position="58"/>
        <end position="91"/>
    </location>
</feature>
<keyword evidence="1" id="KW-1015">Disulfide bond</keyword>
<dbReference type="PANTHER" id="PTHR33921">
    <property type="entry name" value="CALVIN CYCLE PROTEIN CP12-2, CHLOROPLASTIC"/>
    <property type="match status" value="1"/>
</dbReference>
<dbReference type="InterPro" id="IPR003823">
    <property type="entry name" value="CP12_dom"/>
</dbReference>
<dbReference type="Proteomes" id="UP000036987">
    <property type="component" value="Unassembled WGS sequence"/>
</dbReference>
<feature type="domain" description="CP12" evidence="3">
    <location>
        <begin position="70"/>
        <end position="144"/>
    </location>
</feature>
<organism evidence="4 5">
    <name type="scientific">Zostera marina</name>
    <name type="common">Eelgrass</name>
    <dbReference type="NCBI Taxonomy" id="29655"/>
    <lineage>
        <taxon>Eukaryota</taxon>
        <taxon>Viridiplantae</taxon>
        <taxon>Streptophyta</taxon>
        <taxon>Embryophyta</taxon>
        <taxon>Tracheophyta</taxon>
        <taxon>Spermatophyta</taxon>
        <taxon>Magnoliopsida</taxon>
        <taxon>Liliopsida</taxon>
        <taxon>Zosteraceae</taxon>
        <taxon>Zostera</taxon>
    </lineage>
</organism>
<feature type="compositionally biased region" description="Polar residues" evidence="2">
    <location>
        <begin position="58"/>
        <end position="75"/>
    </location>
</feature>
<dbReference type="GO" id="GO:0009507">
    <property type="term" value="C:chloroplast"/>
    <property type="evidence" value="ECO:0000318"/>
    <property type="project" value="GO_Central"/>
</dbReference>
<dbReference type="STRING" id="29655.A0A0K9P8E0"/>
<dbReference type="OrthoDB" id="4362at2759"/>
<sequence length="144" mass="15269">MAVTTLAGFQITTAGSRSFGESQRENLSSKKGILSFTVPSARRSYCKLSSTSRIACLNPASSSPNTPTDLSTKVSESIGKAQETCADDPQSGECVAAWDEVEELSAAASHARDNIKASSSGPSDPLEEFCKDNMDTAECRTYDD</sequence>
<dbReference type="Pfam" id="PF02672">
    <property type="entry name" value="CP12"/>
    <property type="match status" value="1"/>
</dbReference>
<evidence type="ECO:0000256" key="1">
    <source>
        <dbReference type="PIRSR" id="PIRSR639314-50"/>
    </source>
</evidence>
<dbReference type="OMA" id="SHARDNI"/>
<gene>
    <name evidence="4" type="ORF">ZOSMA_36G00520</name>
</gene>